<comment type="caution">
    <text evidence="2">The sequence shown here is derived from an EMBL/GenBank/DDBJ whole genome shotgun (WGS) entry which is preliminary data.</text>
</comment>
<keyword evidence="3" id="KW-1185">Reference proteome</keyword>
<dbReference type="PANTHER" id="PTHR10900:SF77">
    <property type="entry name" value="FI19380P1"/>
    <property type="match status" value="1"/>
</dbReference>
<name>A0A9X0W533_9GAMM</name>
<proteinExistence type="predicted"/>
<reference evidence="2 3" key="1">
    <citation type="journal article" date="2020" name="Microorganisms">
        <title>Osmotic Adaptation and Compatible Solute Biosynthesis of Phototrophic Bacteria as Revealed from Genome Analyses.</title>
        <authorList>
            <person name="Imhoff J.F."/>
            <person name="Rahn T."/>
            <person name="Kunzel S."/>
            <person name="Keller A."/>
            <person name="Neulinger S.C."/>
        </authorList>
    </citation>
    <scope>NUCLEOTIDE SEQUENCE [LARGE SCALE GENOMIC DNA]</scope>
    <source>
        <strain evidence="2 3">DSM 25653</strain>
    </source>
</reference>
<sequence length="204" mass="21363">MTDSTTRSHRLVVILGLSMALGPLTALSFGSKYADEETFARAQAGLQNAKPTDVLGKYGDVDGVPSYASSKTLADVLSGSGVFDDFRTAMQAIDKADLLTGSGTYTLFVPSDEAFAKLSDEQRAALRDDPAALASLISKHIVPGRYSATDLMQMREARTIDGTSIAVGPTASAGGHIGFGSSDVVQSNLHATNGIVHVIDRVNL</sequence>
<evidence type="ECO:0000313" key="3">
    <source>
        <dbReference type="Proteomes" id="UP001138768"/>
    </source>
</evidence>
<dbReference type="SUPFAM" id="SSF82153">
    <property type="entry name" value="FAS1 domain"/>
    <property type="match status" value="1"/>
</dbReference>
<accession>A0A9X0W533</accession>
<dbReference type="EMBL" id="NRRY01000001">
    <property type="protein sequence ID" value="MBK1617020.1"/>
    <property type="molecule type" value="Genomic_DNA"/>
</dbReference>
<dbReference type="InterPro" id="IPR000782">
    <property type="entry name" value="FAS1_domain"/>
</dbReference>
<dbReference type="InterPro" id="IPR050904">
    <property type="entry name" value="Adhesion/Biosynth-related"/>
</dbReference>
<dbReference type="PANTHER" id="PTHR10900">
    <property type="entry name" value="PERIOSTIN-RELATED"/>
    <property type="match status" value="1"/>
</dbReference>
<protein>
    <recommendedName>
        <fullName evidence="1">FAS1 domain-containing protein</fullName>
    </recommendedName>
</protein>
<dbReference type="SMART" id="SM00554">
    <property type="entry name" value="FAS1"/>
    <property type="match status" value="1"/>
</dbReference>
<dbReference type="Pfam" id="PF02469">
    <property type="entry name" value="Fasciclin"/>
    <property type="match status" value="1"/>
</dbReference>
<evidence type="ECO:0000313" key="2">
    <source>
        <dbReference type="EMBL" id="MBK1617020.1"/>
    </source>
</evidence>
<feature type="domain" description="FAS1" evidence="1">
    <location>
        <begin position="70"/>
        <end position="203"/>
    </location>
</feature>
<evidence type="ECO:0000259" key="1">
    <source>
        <dbReference type="PROSITE" id="PS50213"/>
    </source>
</evidence>
<dbReference type="FunFam" id="2.30.180.10:FF:000032">
    <property type="entry name" value="Fasciclin domain-containing protein, putative"/>
    <property type="match status" value="1"/>
</dbReference>
<dbReference type="AlphaFoldDB" id="A0A9X0W533"/>
<gene>
    <name evidence="2" type="ORF">CKO42_00850</name>
</gene>
<dbReference type="InterPro" id="IPR036378">
    <property type="entry name" value="FAS1_dom_sf"/>
</dbReference>
<organism evidence="2 3">
    <name type="scientific">Lamprobacter modestohalophilus</name>
    <dbReference type="NCBI Taxonomy" id="1064514"/>
    <lineage>
        <taxon>Bacteria</taxon>
        <taxon>Pseudomonadati</taxon>
        <taxon>Pseudomonadota</taxon>
        <taxon>Gammaproteobacteria</taxon>
        <taxon>Chromatiales</taxon>
        <taxon>Chromatiaceae</taxon>
        <taxon>Lamprobacter</taxon>
    </lineage>
</organism>
<dbReference type="Gene3D" id="2.30.180.10">
    <property type="entry name" value="FAS1 domain"/>
    <property type="match status" value="1"/>
</dbReference>
<dbReference type="Proteomes" id="UP001138768">
    <property type="component" value="Unassembled WGS sequence"/>
</dbReference>
<dbReference type="PROSITE" id="PS50213">
    <property type="entry name" value="FAS1"/>
    <property type="match status" value="1"/>
</dbReference>